<dbReference type="PANTHER" id="PTHR31528">
    <property type="entry name" value="4-AMINO-5-HYDROXYMETHYL-2-METHYLPYRIMIDINE PHOSPHATE SYNTHASE THI11-RELATED"/>
    <property type="match status" value="1"/>
</dbReference>
<proteinExistence type="predicted"/>
<dbReference type="InterPro" id="IPR015168">
    <property type="entry name" value="SsuA/THI5"/>
</dbReference>
<dbReference type="AlphaFoldDB" id="A0A8J4EGW9"/>
<dbReference type="InterPro" id="IPR027939">
    <property type="entry name" value="NMT1/THI5"/>
</dbReference>
<evidence type="ECO:0000259" key="1">
    <source>
        <dbReference type="Pfam" id="PF09084"/>
    </source>
</evidence>
<reference evidence="2" key="1">
    <citation type="submission" date="2021-01" db="EMBL/GenBank/DDBJ databases">
        <title>Whole genome shotgun sequence of Virgisporangium ochraceum NBRC 16418.</title>
        <authorList>
            <person name="Komaki H."/>
            <person name="Tamura T."/>
        </authorList>
    </citation>
    <scope>NUCLEOTIDE SEQUENCE</scope>
    <source>
        <strain evidence="2">NBRC 16418</strain>
    </source>
</reference>
<organism evidence="2 3">
    <name type="scientific">Virgisporangium ochraceum</name>
    <dbReference type="NCBI Taxonomy" id="65505"/>
    <lineage>
        <taxon>Bacteria</taxon>
        <taxon>Bacillati</taxon>
        <taxon>Actinomycetota</taxon>
        <taxon>Actinomycetes</taxon>
        <taxon>Micromonosporales</taxon>
        <taxon>Micromonosporaceae</taxon>
        <taxon>Virgisporangium</taxon>
    </lineage>
</organism>
<dbReference type="RefSeq" id="WP_203933949.1">
    <property type="nucleotide sequence ID" value="NZ_BOPH01000130.1"/>
</dbReference>
<accession>A0A8J4EGW9</accession>
<name>A0A8J4EGW9_9ACTN</name>
<keyword evidence="3" id="KW-1185">Reference proteome</keyword>
<dbReference type="Pfam" id="PF09084">
    <property type="entry name" value="NMT1"/>
    <property type="match status" value="1"/>
</dbReference>
<dbReference type="GO" id="GO:0009228">
    <property type="term" value="P:thiamine biosynthetic process"/>
    <property type="evidence" value="ECO:0007669"/>
    <property type="project" value="InterPro"/>
</dbReference>
<evidence type="ECO:0000313" key="2">
    <source>
        <dbReference type="EMBL" id="GIJ74141.1"/>
    </source>
</evidence>
<sequence length="341" mass="36350">MLSADKVAALGRRSLLTAGSGVVAASLVGCGSDKPKNSSAQTDEVTFVTGFNITGQDAFVYAAIENGYYREVGLSVKVQPGRGTRENLLALKAGNAQFAVIDITGGLLEIDRGTPADFRVFAAIYQQTVSCIVSLSKAGINSPKDLAGKRIAYFEGGVNKTVFPAYAHLAGIDEATIKWQPVQPQAIRQVVVAGQVDAGVEIVVGRPALEALAKQRISMLPYSDVVRDLYGNGLGASADLIRSNPDLVRRFRDATLRGVAWAIENPDQAGAMVHKHVPEYKAEVAAGEIRESVNYIRGSARVIGQIDRPRVARNIAILQAVGTIKPDLNPDRVVAFDLVPQ</sequence>
<dbReference type="PANTHER" id="PTHR31528:SF15">
    <property type="entry name" value="RIBOFLAVIN-BINDING PROTEIN RIBY"/>
    <property type="match status" value="1"/>
</dbReference>
<dbReference type="Gene3D" id="3.40.190.10">
    <property type="entry name" value="Periplasmic binding protein-like II"/>
    <property type="match status" value="2"/>
</dbReference>
<protein>
    <submittedName>
        <fullName evidence="2">Nitrate ABC transporter substrate-binding protein</fullName>
    </submittedName>
</protein>
<evidence type="ECO:0000313" key="3">
    <source>
        <dbReference type="Proteomes" id="UP000635606"/>
    </source>
</evidence>
<dbReference type="Proteomes" id="UP000635606">
    <property type="component" value="Unassembled WGS sequence"/>
</dbReference>
<dbReference type="EMBL" id="BOPH01000130">
    <property type="protein sequence ID" value="GIJ74141.1"/>
    <property type="molecule type" value="Genomic_DNA"/>
</dbReference>
<feature type="domain" description="SsuA/THI5-like" evidence="1">
    <location>
        <begin position="58"/>
        <end position="269"/>
    </location>
</feature>
<comment type="caution">
    <text evidence="2">The sequence shown here is derived from an EMBL/GenBank/DDBJ whole genome shotgun (WGS) entry which is preliminary data.</text>
</comment>
<dbReference type="SUPFAM" id="SSF53850">
    <property type="entry name" value="Periplasmic binding protein-like II"/>
    <property type="match status" value="1"/>
</dbReference>
<dbReference type="PROSITE" id="PS51257">
    <property type="entry name" value="PROKAR_LIPOPROTEIN"/>
    <property type="match status" value="1"/>
</dbReference>
<gene>
    <name evidence="2" type="ORF">Voc01_090580</name>
</gene>